<evidence type="ECO:0000256" key="2">
    <source>
        <dbReference type="ARBA" id="ARBA00023002"/>
    </source>
</evidence>
<comment type="caution">
    <text evidence="4">The sequence shown here is derived from an EMBL/GenBank/DDBJ whole genome shotgun (WGS) entry which is preliminary data.</text>
</comment>
<reference evidence="4 5" key="1">
    <citation type="journal article" date="2017" name="BMC Genomics">
        <title>Comparative genomic and phylogenomic analyses of the Bifidobacteriaceae family.</title>
        <authorList>
            <person name="Lugli G.A."/>
            <person name="Milani C."/>
            <person name="Turroni F."/>
            <person name="Duranti S."/>
            <person name="Mancabelli L."/>
            <person name="Mangifesta M."/>
            <person name="Ferrario C."/>
            <person name="Modesto M."/>
            <person name="Mattarelli P."/>
            <person name="Jiri K."/>
            <person name="van Sinderen D."/>
            <person name="Ventura M."/>
        </authorList>
    </citation>
    <scope>NUCLEOTIDE SEQUENCE [LARGE SCALE GENOMIC DNA]</scope>
    <source>
        <strain evidence="4 5">LMG 28769</strain>
    </source>
</reference>
<evidence type="ECO:0000313" key="4">
    <source>
        <dbReference type="EMBL" id="OZG67909.1"/>
    </source>
</evidence>
<dbReference type="Gene3D" id="3.40.50.720">
    <property type="entry name" value="NAD(P)-binding Rossmann-like Domain"/>
    <property type="match status" value="1"/>
</dbReference>
<dbReference type="PANTHER" id="PTHR48107">
    <property type="entry name" value="NADPH-DEPENDENT ALDEHYDE REDUCTASE-LIKE PROTEIN, CHLOROPLASTIC-RELATED"/>
    <property type="match status" value="1"/>
</dbReference>
<dbReference type="InterPro" id="IPR036291">
    <property type="entry name" value="NAD(P)-bd_dom_sf"/>
</dbReference>
<dbReference type="GO" id="GO:0016614">
    <property type="term" value="F:oxidoreductase activity, acting on CH-OH group of donors"/>
    <property type="evidence" value="ECO:0007669"/>
    <property type="project" value="UniProtKB-ARBA"/>
</dbReference>
<name>A0A261G902_9BIFI</name>
<accession>A0A261G902</accession>
<dbReference type="PROSITE" id="PS00061">
    <property type="entry name" value="ADH_SHORT"/>
    <property type="match status" value="1"/>
</dbReference>
<dbReference type="EMBL" id="MWXA01000003">
    <property type="protein sequence ID" value="OZG67909.1"/>
    <property type="molecule type" value="Genomic_DNA"/>
</dbReference>
<dbReference type="RefSeq" id="WP_094692527.1">
    <property type="nucleotide sequence ID" value="NZ_CALENZ010000004.1"/>
</dbReference>
<evidence type="ECO:0000256" key="3">
    <source>
        <dbReference type="SAM" id="MobiDB-lite"/>
    </source>
</evidence>
<dbReference type="PANTHER" id="PTHR48107:SF16">
    <property type="entry name" value="NADPH-DEPENDENT ALDEHYDE REDUCTASE 1, CHLOROPLASTIC"/>
    <property type="match status" value="1"/>
</dbReference>
<dbReference type="OrthoDB" id="286404at2"/>
<dbReference type="InterPro" id="IPR002347">
    <property type="entry name" value="SDR_fam"/>
</dbReference>
<keyword evidence="2" id="KW-0560">Oxidoreductase</keyword>
<dbReference type="Pfam" id="PF13561">
    <property type="entry name" value="adh_short_C2"/>
    <property type="match status" value="1"/>
</dbReference>
<dbReference type="FunFam" id="3.40.50.720:FF:000084">
    <property type="entry name" value="Short-chain dehydrogenase reductase"/>
    <property type="match status" value="1"/>
</dbReference>
<dbReference type="PRINTS" id="PR00080">
    <property type="entry name" value="SDRFAMILY"/>
</dbReference>
<dbReference type="InterPro" id="IPR020904">
    <property type="entry name" value="Sc_DH/Rdtase_CS"/>
</dbReference>
<evidence type="ECO:0000256" key="1">
    <source>
        <dbReference type="ARBA" id="ARBA00006484"/>
    </source>
</evidence>
<keyword evidence="5" id="KW-1185">Reference proteome</keyword>
<evidence type="ECO:0000313" key="5">
    <source>
        <dbReference type="Proteomes" id="UP000216451"/>
    </source>
</evidence>
<feature type="region of interest" description="Disordered" evidence="3">
    <location>
        <begin position="1"/>
        <end position="48"/>
    </location>
</feature>
<dbReference type="GeneID" id="98295231"/>
<organism evidence="4 5">
    <name type="scientific">Bifidobacterium aquikefiri</name>
    <dbReference type="NCBI Taxonomy" id="1653207"/>
    <lineage>
        <taxon>Bacteria</taxon>
        <taxon>Bacillati</taxon>
        <taxon>Actinomycetota</taxon>
        <taxon>Actinomycetes</taxon>
        <taxon>Bifidobacteriales</taxon>
        <taxon>Bifidobacteriaceae</taxon>
        <taxon>Bifidobacterium</taxon>
    </lineage>
</organism>
<dbReference type="SUPFAM" id="SSF51735">
    <property type="entry name" value="NAD(P)-binding Rossmann-fold domains"/>
    <property type="match status" value="1"/>
</dbReference>
<dbReference type="AlphaFoldDB" id="A0A261G902"/>
<protein>
    <submittedName>
        <fullName evidence="4">Oxidoreductase</fullName>
    </submittedName>
</protein>
<proteinExistence type="inferred from homology"/>
<dbReference type="PRINTS" id="PR00081">
    <property type="entry name" value="GDHRDH"/>
</dbReference>
<gene>
    <name evidence="4" type="ORF">BAQU_0554</name>
</gene>
<sequence length="306" mass="32515">MTGTNTNENAQSTNKTGEQLSKQEFPQQTQNAPGMTTAMTPEPDHGEFSWKGLKRLAGKRALITGGDSGIGRATAIAFAREGAHVAISYLSSEIEDAQRTQEIIDIDGKGGCEIFETDIRDEARARKLVDDAAEALGGLDILVNDAGTQQGRRPRGFADLKGDDMRNIFSTNLLGTFYVTQQALTYLHAGSSIINVTSIQAYNPSANLIDYAATKAALTNFTANLAQQLGPRGIRVNAVAPGPIWTPLITSTMPQESIENFGRHTPLGRAGQPSELAGAMVFLANNAEASYVSGTVLAVTGGEPIF</sequence>
<feature type="compositionally biased region" description="Polar residues" evidence="3">
    <location>
        <begin position="1"/>
        <end position="39"/>
    </location>
</feature>
<comment type="similarity">
    <text evidence="1">Belongs to the short-chain dehydrogenases/reductases (SDR) family.</text>
</comment>
<dbReference type="Proteomes" id="UP000216451">
    <property type="component" value="Unassembled WGS sequence"/>
</dbReference>